<dbReference type="EMBL" id="CP000478">
    <property type="protein sequence ID" value="ABK19273.1"/>
    <property type="molecule type" value="Genomic_DNA"/>
</dbReference>
<dbReference type="KEGG" id="sfu:Sfum_3603"/>
<dbReference type="InterPro" id="IPR025517">
    <property type="entry name" value="DUF4405"/>
</dbReference>
<reference evidence="3 4" key="1">
    <citation type="submission" date="2006-10" db="EMBL/GenBank/DDBJ databases">
        <title>Complete sequence of Syntrophobacter fumaroxidans MPOB.</title>
        <authorList>
            <consortium name="US DOE Joint Genome Institute"/>
            <person name="Copeland A."/>
            <person name="Lucas S."/>
            <person name="Lapidus A."/>
            <person name="Barry K."/>
            <person name="Detter J.C."/>
            <person name="Glavina del Rio T."/>
            <person name="Hammon N."/>
            <person name="Israni S."/>
            <person name="Pitluck S."/>
            <person name="Goltsman E.G."/>
            <person name="Martinez M."/>
            <person name="Schmutz J."/>
            <person name="Larimer F."/>
            <person name="Land M."/>
            <person name="Hauser L."/>
            <person name="Kyrpides N."/>
            <person name="Kim E."/>
            <person name="Boone D.R."/>
            <person name="Brockman F."/>
            <person name="Culley D."/>
            <person name="Ferry J."/>
            <person name="Gunsalus R."/>
            <person name="McInerney M.J."/>
            <person name="Morrison M."/>
            <person name="Plugge C."/>
            <person name="Rohlin L."/>
            <person name="Scholten J."/>
            <person name="Sieber J."/>
            <person name="Stams A.J.M."/>
            <person name="Worm P."/>
            <person name="Henstra A.M."/>
            <person name="Richardson P."/>
        </authorList>
    </citation>
    <scope>NUCLEOTIDE SEQUENCE [LARGE SCALE GENOMIC DNA]</scope>
    <source>
        <strain evidence="4">DSM 10017 / MPOB</strain>
    </source>
</reference>
<dbReference type="HOGENOM" id="CLU_2119923_0_0_7"/>
<evidence type="ECO:0000313" key="3">
    <source>
        <dbReference type="EMBL" id="ABK19273.1"/>
    </source>
</evidence>
<dbReference type="eggNOG" id="ENOG5031NBM">
    <property type="taxonomic scope" value="Bacteria"/>
</dbReference>
<keyword evidence="1" id="KW-0472">Membrane</keyword>
<proteinExistence type="predicted"/>
<feature type="transmembrane region" description="Helical" evidence="1">
    <location>
        <begin position="53"/>
        <end position="73"/>
    </location>
</feature>
<accession>A0LPC1</accession>
<dbReference type="Proteomes" id="UP000001784">
    <property type="component" value="Chromosome"/>
</dbReference>
<dbReference type="RefSeq" id="WP_011700398.1">
    <property type="nucleotide sequence ID" value="NC_008554.1"/>
</dbReference>
<keyword evidence="4" id="KW-1185">Reference proteome</keyword>
<dbReference type="STRING" id="335543.Sfum_3603"/>
<protein>
    <recommendedName>
        <fullName evidence="2">Flavinylation-associated cytochrome domain-containing protein</fullName>
    </recommendedName>
</protein>
<organism evidence="3 4">
    <name type="scientific">Syntrophobacter fumaroxidans (strain DSM 10017 / MPOB)</name>
    <dbReference type="NCBI Taxonomy" id="335543"/>
    <lineage>
        <taxon>Bacteria</taxon>
        <taxon>Pseudomonadati</taxon>
        <taxon>Thermodesulfobacteriota</taxon>
        <taxon>Syntrophobacteria</taxon>
        <taxon>Syntrophobacterales</taxon>
        <taxon>Syntrophobacteraceae</taxon>
        <taxon>Syntrophobacter</taxon>
    </lineage>
</organism>
<feature type="domain" description="Flavinylation-associated cytochrome" evidence="2">
    <location>
        <begin position="10"/>
        <end position="75"/>
    </location>
</feature>
<dbReference type="Pfam" id="PF14358">
    <property type="entry name" value="DUF4405"/>
    <property type="match status" value="1"/>
</dbReference>
<feature type="transmembrane region" description="Helical" evidence="1">
    <location>
        <begin position="12"/>
        <end position="32"/>
    </location>
</feature>
<gene>
    <name evidence="3" type="ordered locus">Sfum_3603</name>
</gene>
<dbReference type="AlphaFoldDB" id="A0LPC1"/>
<keyword evidence="1" id="KW-1133">Transmembrane helix</keyword>
<evidence type="ECO:0000256" key="1">
    <source>
        <dbReference type="SAM" id="Phobius"/>
    </source>
</evidence>
<feature type="transmembrane region" description="Helical" evidence="1">
    <location>
        <begin position="93"/>
        <end position="112"/>
    </location>
</feature>
<evidence type="ECO:0000259" key="2">
    <source>
        <dbReference type="Pfam" id="PF14358"/>
    </source>
</evidence>
<sequence length="114" mass="13225">MKKNDWKYLLDTLLFVDLCSVAAIGLLLAFVIPSGRVPDTSKFFMGLHRHEWGDIHLVLAFLLLGLLVLHVWLNWTWVVNSTKGYFGERWKKVLWTLAGAWLIVLFLAWMVVKL</sequence>
<evidence type="ECO:0000313" key="4">
    <source>
        <dbReference type="Proteomes" id="UP000001784"/>
    </source>
</evidence>
<dbReference type="InParanoid" id="A0LPC1"/>
<name>A0LPC1_SYNFM</name>
<keyword evidence="1" id="KW-0812">Transmembrane</keyword>